<evidence type="ECO:0000256" key="2">
    <source>
        <dbReference type="SAM" id="Phobius"/>
    </source>
</evidence>
<gene>
    <name evidence="3" type="ORF">Voc01_066880</name>
</gene>
<feature type="compositionally biased region" description="Pro residues" evidence="1">
    <location>
        <begin position="71"/>
        <end position="84"/>
    </location>
</feature>
<evidence type="ECO:0000256" key="1">
    <source>
        <dbReference type="SAM" id="MobiDB-lite"/>
    </source>
</evidence>
<dbReference type="Proteomes" id="UP000635606">
    <property type="component" value="Unassembled WGS sequence"/>
</dbReference>
<feature type="transmembrane region" description="Helical" evidence="2">
    <location>
        <begin position="24"/>
        <end position="44"/>
    </location>
</feature>
<reference evidence="3" key="1">
    <citation type="submission" date="2021-01" db="EMBL/GenBank/DDBJ databases">
        <title>Whole genome shotgun sequence of Virgisporangium ochraceum NBRC 16418.</title>
        <authorList>
            <person name="Komaki H."/>
            <person name="Tamura T."/>
        </authorList>
    </citation>
    <scope>NUCLEOTIDE SEQUENCE</scope>
    <source>
        <strain evidence="3">NBRC 16418</strain>
    </source>
</reference>
<dbReference type="EMBL" id="BOPH01000090">
    <property type="protein sequence ID" value="GIJ71771.1"/>
    <property type="molecule type" value="Genomic_DNA"/>
</dbReference>
<name>A0A8J4EEI6_9ACTN</name>
<keyword evidence="2" id="KW-1133">Transmembrane helix</keyword>
<keyword evidence="2" id="KW-0812">Transmembrane</keyword>
<organism evidence="3 4">
    <name type="scientific">Virgisporangium ochraceum</name>
    <dbReference type="NCBI Taxonomy" id="65505"/>
    <lineage>
        <taxon>Bacteria</taxon>
        <taxon>Bacillati</taxon>
        <taxon>Actinomycetota</taxon>
        <taxon>Actinomycetes</taxon>
        <taxon>Micromonosporales</taxon>
        <taxon>Micromonosporaceae</taxon>
        <taxon>Virgisporangium</taxon>
    </lineage>
</organism>
<comment type="caution">
    <text evidence="3">The sequence shown here is derived from an EMBL/GenBank/DDBJ whole genome shotgun (WGS) entry which is preliminary data.</text>
</comment>
<evidence type="ECO:0000313" key="4">
    <source>
        <dbReference type="Proteomes" id="UP000635606"/>
    </source>
</evidence>
<evidence type="ECO:0000313" key="3">
    <source>
        <dbReference type="EMBL" id="GIJ71771.1"/>
    </source>
</evidence>
<feature type="region of interest" description="Disordered" evidence="1">
    <location>
        <begin position="48"/>
        <end position="88"/>
    </location>
</feature>
<dbReference type="RefSeq" id="WP_203931638.1">
    <property type="nucleotide sequence ID" value="NZ_BOPH01000090.1"/>
</dbReference>
<proteinExistence type="predicted"/>
<feature type="compositionally biased region" description="Low complexity" evidence="1">
    <location>
        <begin position="55"/>
        <end position="65"/>
    </location>
</feature>
<keyword evidence="4" id="KW-1185">Reference proteome</keyword>
<dbReference type="AlphaFoldDB" id="A0A8J4EEI6"/>
<accession>A0A8J4EEI6</accession>
<keyword evidence="2" id="KW-0472">Membrane</keyword>
<protein>
    <submittedName>
        <fullName evidence="3">Uncharacterized protein</fullName>
    </submittedName>
</protein>
<sequence length="349" mass="35414">MTDVISFGPEEPDGPARPRRLPWWARRAGLIGLVAAAVAGLVFVSMDRRTDDGRPTGAATPTTTASVPLKPAQPTPAPPTPAQPTGPACAPVGWGQQPSPLNPVAGLRIDGQPSGGLDRCDRTVADGAWTVVVRRPDGSFGRRGAVVTFPAEPSVGGRSVAVGGVTGSAQAGSVTWPVAGRHARVRGDLGEADLVAVAAATRVEAGRPVVAAPAGLVVVTAGPYRSPTVHEVRYGSDSVGEGAALGNGLTFTAVASGGGYEDRAYASTVRDGPPVHGQPTLLSDLFGGSGGIAWEPAPGLVAFVGYSGSLFDDAAGAALHRLALRARPVTAEQWLETGATVLDQTNEPR</sequence>